<sequence length="376" mass="42844">MLENSISGALPIQKIQNLIQTRSIIGVKEDHPVQPSSIDLSISNEIYRMRGSFLPQKGESVRDILREGILFPTSLDIPLELQGIYLVRLQETLDLPVDIHAYANNKSSSGRINLQTRLIADGVPQFDKIPPGYQGELWLEIIPKSFPVKLKTGEYLNQIRFFQGDARLSQQEHFELHKTQRLLYNIDGKPLPEETLIIDPDGLTTTIDLSSQQIIGFKSTPTTCRLLDYTQRDLNPFDFFEPIYRPKNGQVVMRRGEFYIFVTKEFLRVPLGFAMEITPYNPSSGEFRSHYAGFFDPGFGFGNKGEILGTPAVLEIFTYDNDFILRDGQSICKIVYERLIEPSLISYGDPCLGSHYFNQRGPQLSKHFSMNKLLLN</sequence>
<dbReference type="SUPFAM" id="SSF51283">
    <property type="entry name" value="dUTPase-like"/>
    <property type="match status" value="2"/>
</dbReference>
<evidence type="ECO:0000313" key="3">
    <source>
        <dbReference type="EMBL" id="PJA47697.1"/>
    </source>
</evidence>
<evidence type="ECO:0000259" key="2">
    <source>
        <dbReference type="Pfam" id="PF22569"/>
    </source>
</evidence>
<dbReference type="EMBL" id="PFWS01000005">
    <property type="protein sequence ID" value="PJA47697.1"/>
    <property type="molecule type" value="Genomic_DNA"/>
</dbReference>
<dbReference type="Proteomes" id="UP000229749">
    <property type="component" value="Unassembled WGS sequence"/>
</dbReference>
<comment type="caution">
    <text evidence="3">The sequence shown here is derived from an EMBL/GenBank/DDBJ whole genome shotgun (WGS) entry which is preliminary data.</text>
</comment>
<dbReference type="Gene3D" id="2.70.40.10">
    <property type="match status" value="2"/>
</dbReference>
<name>A0A2M7XIC2_9BACT</name>
<evidence type="ECO:0000259" key="1">
    <source>
        <dbReference type="Pfam" id="PF06559"/>
    </source>
</evidence>
<dbReference type="InterPro" id="IPR053811">
    <property type="entry name" value="DCD_C"/>
</dbReference>
<dbReference type="PANTHER" id="PTHR42680">
    <property type="entry name" value="DCTP DEAMINASE"/>
    <property type="match status" value="1"/>
</dbReference>
<dbReference type="Pfam" id="PF06559">
    <property type="entry name" value="DCD_N"/>
    <property type="match status" value="1"/>
</dbReference>
<dbReference type="GO" id="GO:0008829">
    <property type="term" value="F:dCTP deaminase activity"/>
    <property type="evidence" value="ECO:0007669"/>
    <property type="project" value="InterPro"/>
</dbReference>
<feature type="domain" description="2'-deoxycytidine 5'-triphosphate deaminase N-terminal" evidence="1">
    <location>
        <begin position="7"/>
        <end position="164"/>
    </location>
</feature>
<accession>A0A2M7XIC2</accession>
<dbReference type="Pfam" id="PF22569">
    <property type="entry name" value="DCD_C"/>
    <property type="match status" value="1"/>
</dbReference>
<dbReference type="InterPro" id="IPR010550">
    <property type="entry name" value="DCD_N"/>
</dbReference>
<reference evidence="4" key="1">
    <citation type="submission" date="2017-09" db="EMBL/GenBank/DDBJ databases">
        <title>Depth-based differentiation of microbial function through sediment-hosted aquifers and enrichment of novel symbionts in the deep terrestrial subsurface.</title>
        <authorList>
            <person name="Probst A.J."/>
            <person name="Ladd B."/>
            <person name="Jarett J.K."/>
            <person name="Geller-Mcgrath D.E."/>
            <person name="Sieber C.M.K."/>
            <person name="Emerson J.B."/>
            <person name="Anantharaman K."/>
            <person name="Thomas B.C."/>
            <person name="Malmstrom R."/>
            <person name="Stieglmeier M."/>
            <person name="Klingl A."/>
            <person name="Woyke T."/>
            <person name="Ryan C.M."/>
            <person name="Banfield J.F."/>
        </authorList>
    </citation>
    <scope>NUCLEOTIDE SEQUENCE [LARGE SCALE GENOMIC DNA]</scope>
</reference>
<evidence type="ECO:0000313" key="4">
    <source>
        <dbReference type="Proteomes" id="UP000229749"/>
    </source>
</evidence>
<gene>
    <name evidence="3" type="ORF">CO172_00355</name>
</gene>
<dbReference type="AlphaFoldDB" id="A0A2M7XIC2"/>
<dbReference type="PANTHER" id="PTHR42680:SF3">
    <property type="entry name" value="DCTP DEAMINASE"/>
    <property type="match status" value="1"/>
</dbReference>
<dbReference type="InterPro" id="IPR036157">
    <property type="entry name" value="dUTPase-like_sf"/>
</dbReference>
<feature type="domain" description="2'-deoxycytidine 5'-triphosphate deaminase C-terminal" evidence="2">
    <location>
        <begin position="172"/>
        <end position="368"/>
    </location>
</feature>
<proteinExistence type="predicted"/>
<organism evidence="3 4">
    <name type="scientific">Candidatus Uhrbacteria bacterium CG_4_9_14_3_um_filter_36_7</name>
    <dbReference type="NCBI Taxonomy" id="1975033"/>
    <lineage>
        <taxon>Bacteria</taxon>
        <taxon>Candidatus Uhriibacteriota</taxon>
    </lineage>
</organism>
<protein>
    <submittedName>
        <fullName evidence="3">2'-deoxycytidine 5'-triphosphate deaminase</fullName>
    </submittedName>
</protein>
<dbReference type="GO" id="GO:0009394">
    <property type="term" value="P:2'-deoxyribonucleotide metabolic process"/>
    <property type="evidence" value="ECO:0007669"/>
    <property type="project" value="InterPro"/>
</dbReference>
<dbReference type="NCBIfam" id="NF005734">
    <property type="entry name" value="PRK07559.1"/>
    <property type="match status" value="1"/>
</dbReference>